<accession>A0A9W6UUL9</accession>
<feature type="compositionally biased region" description="Low complexity" evidence="6">
    <location>
        <begin position="123"/>
        <end position="136"/>
    </location>
</feature>
<evidence type="ECO:0000256" key="4">
    <source>
        <dbReference type="ARBA" id="ARBA00023125"/>
    </source>
</evidence>
<keyword evidence="5" id="KW-0804">Transcription</keyword>
<evidence type="ECO:0000256" key="2">
    <source>
        <dbReference type="ARBA" id="ARBA00023015"/>
    </source>
</evidence>
<keyword evidence="3" id="KW-0731">Sigma factor</keyword>
<evidence type="ECO:0000256" key="5">
    <source>
        <dbReference type="ARBA" id="ARBA00023163"/>
    </source>
</evidence>
<dbReference type="Proteomes" id="UP001165124">
    <property type="component" value="Unassembled WGS sequence"/>
</dbReference>
<dbReference type="PANTHER" id="PTHR43133:SF8">
    <property type="entry name" value="RNA POLYMERASE SIGMA FACTOR HI_1459-RELATED"/>
    <property type="match status" value="1"/>
</dbReference>
<dbReference type="InterPro" id="IPR039425">
    <property type="entry name" value="RNA_pol_sigma-70-like"/>
</dbReference>
<dbReference type="NCBIfam" id="TIGR02937">
    <property type="entry name" value="sigma70-ECF"/>
    <property type="match status" value="1"/>
</dbReference>
<dbReference type="SUPFAM" id="SSF88659">
    <property type="entry name" value="Sigma3 and sigma4 domains of RNA polymerase sigma factors"/>
    <property type="match status" value="1"/>
</dbReference>
<keyword evidence="2" id="KW-0805">Transcription regulation</keyword>
<dbReference type="GO" id="GO:0006352">
    <property type="term" value="P:DNA-templated transcription initiation"/>
    <property type="evidence" value="ECO:0007669"/>
    <property type="project" value="InterPro"/>
</dbReference>
<feature type="domain" description="RNA polymerase sigma-70 region 2" evidence="7">
    <location>
        <begin position="30"/>
        <end position="95"/>
    </location>
</feature>
<evidence type="ECO:0000256" key="3">
    <source>
        <dbReference type="ARBA" id="ARBA00023082"/>
    </source>
</evidence>
<gene>
    <name evidence="8" type="ORF">Arub01_30150</name>
</gene>
<dbReference type="Gene3D" id="1.10.1740.10">
    <property type="match status" value="1"/>
</dbReference>
<dbReference type="InterPro" id="IPR014284">
    <property type="entry name" value="RNA_pol_sigma-70_dom"/>
</dbReference>
<dbReference type="GO" id="GO:0003677">
    <property type="term" value="F:DNA binding"/>
    <property type="evidence" value="ECO:0007669"/>
    <property type="project" value="UniProtKB-KW"/>
</dbReference>
<sequence>MPRWSSFDGAADRTLVQGINSGDGTSLAALYDAYSERLYDYCVSMTGEYKTAVDIVHDTFIDAWRRAPRMRDHTRLRAWLYGAARRRCLQRGRTRNLHWEQDADFADLLRGGGASRDADPRADGTAAADAAAPPDEAAPDAAELSELLERSLARLDPYDQEMLLLSVRHGLDSAEIGAAMGLSARRAAARTARAHARLRTAYEDEQAMLARRCPAAHHQSDAAEDTGPPHRARAAATERRSGRSRRPAGVLTARRPHRAADAAASGVSVTPAPDAPPGDRNLSGDDERQHDDCPRCRSRRRVKAAALLVHAPSPVLPAALRHRIMHTATDPELAGYRTDIAARGGPLTPDGMPNQPDVPSPYTRRWLFSGGGMAGALVAALVAALLIGPGLPPSTISWPPFRTHPQPAVTPDRPTHRPDGNGGTDARPPLAQAPGGPGVPPGVSPRPGGDRPTPSPSSPVSPSPSPPTTPPVPPSRPGVPTVVPAKVELYGTKTAQVRLTAENGPMVWSSSASTDKITVSPANGTLQDGDSVDVTITLHTSFLNPPGEGSVVFSADKGTSSQLSVVWGFYFI</sequence>
<dbReference type="SUPFAM" id="SSF88946">
    <property type="entry name" value="Sigma2 domain of RNA polymerase sigma factors"/>
    <property type="match status" value="1"/>
</dbReference>
<comment type="caution">
    <text evidence="8">The sequence shown here is derived from an EMBL/GenBank/DDBJ whole genome shotgun (WGS) entry which is preliminary data.</text>
</comment>
<dbReference type="AlphaFoldDB" id="A0A9W6UUL9"/>
<dbReference type="InterPro" id="IPR013324">
    <property type="entry name" value="RNA_pol_sigma_r3/r4-like"/>
</dbReference>
<feature type="region of interest" description="Disordered" evidence="6">
    <location>
        <begin position="397"/>
        <end position="480"/>
    </location>
</feature>
<evidence type="ECO:0000256" key="6">
    <source>
        <dbReference type="SAM" id="MobiDB-lite"/>
    </source>
</evidence>
<proteinExistence type="inferred from homology"/>
<dbReference type="Pfam" id="PF04542">
    <property type="entry name" value="Sigma70_r2"/>
    <property type="match status" value="1"/>
</dbReference>
<dbReference type="PANTHER" id="PTHR43133">
    <property type="entry name" value="RNA POLYMERASE ECF-TYPE SIGMA FACTO"/>
    <property type="match status" value="1"/>
</dbReference>
<evidence type="ECO:0000313" key="9">
    <source>
        <dbReference type="Proteomes" id="UP001165124"/>
    </source>
</evidence>
<evidence type="ECO:0000256" key="1">
    <source>
        <dbReference type="ARBA" id="ARBA00010641"/>
    </source>
</evidence>
<evidence type="ECO:0000313" key="8">
    <source>
        <dbReference type="EMBL" id="GLW64771.1"/>
    </source>
</evidence>
<comment type="similarity">
    <text evidence="1">Belongs to the sigma-70 factor family. ECF subfamily.</text>
</comment>
<reference evidence="8" key="1">
    <citation type="submission" date="2023-02" db="EMBL/GenBank/DDBJ databases">
        <title>Actinomadura rubrobrunea NBRC 14622.</title>
        <authorList>
            <person name="Ichikawa N."/>
            <person name="Sato H."/>
            <person name="Tonouchi N."/>
        </authorList>
    </citation>
    <scope>NUCLEOTIDE SEQUENCE</scope>
    <source>
        <strain evidence="8">NBRC 14622</strain>
    </source>
</reference>
<dbReference type="InterPro" id="IPR013325">
    <property type="entry name" value="RNA_pol_sigma_r2"/>
</dbReference>
<feature type="compositionally biased region" description="Pro residues" evidence="6">
    <location>
        <begin position="453"/>
        <end position="477"/>
    </location>
</feature>
<dbReference type="Gene3D" id="1.10.10.10">
    <property type="entry name" value="Winged helix-like DNA-binding domain superfamily/Winged helix DNA-binding domain"/>
    <property type="match status" value="1"/>
</dbReference>
<organism evidence="8 9">
    <name type="scientific">Actinomadura rubrobrunea</name>
    <dbReference type="NCBI Taxonomy" id="115335"/>
    <lineage>
        <taxon>Bacteria</taxon>
        <taxon>Bacillati</taxon>
        <taxon>Actinomycetota</taxon>
        <taxon>Actinomycetes</taxon>
        <taxon>Streptosporangiales</taxon>
        <taxon>Thermomonosporaceae</taxon>
        <taxon>Actinomadura</taxon>
    </lineage>
</organism>
<dbReference type="InterPro" id="IPR036388">
    <property type="entry name" value="WH-like_DNA-bd_sf"/>
</dbReference>
<name>A0A9W6UUL9_9ACTN</name>
<dbReference type="GO" id="GO:0016987">
    <property type="term" value="F:sigma factor activity"/>
    <property type="evidence" value="ECO:0007669"/>
    <property type="project" value="UniProtKB-KW"/>
</dbReference>
<keyword evidence="4" id="KW-0238">DNA-binding</keyword>
<protein>
    <recommendedName>
        <fullName evidence="7">RNA polymerase sigma-70 region 2 domain-containing protein</fullName>
    </recommendedName>
</protein>
<feature type="region of interest" description="Disordered" evidence="6">
    <location>
        <begin position="114"/>
        <end position="136"/>
    </location>
</feature>
<dbReference type="RefSeq" id="WP_067915582.1">
    <property type="nucleotide sequence ID" value="NZ_BSRZ01000006.1"/>
</dbReference>
<dbReference type="EMBL" id="BSRZ01000006">
    <property type="protein sequence ID" value="GLW64771.1"/>
    <property type="molecule type" value="Genomic_DNA"/>
</dbReference>
<evidence type="ECO:0000259" key="7">
    <source>
        <dbReference type="Pfam" id="PF04542"/>
    </source>
</evidence>
<dbReference type="InterPro" id="IPR007627">
    <property type="entry name" value="RNA_pol_sigma70_r2"/>
</dbReference>
<feature type="compositionally biased region" description="Basic and acidic residues" evidence="6">
    <location>
        <begin position="282"/>
        <end position="295"/>
    </location>
</feature>
<keyword evidence="9" id="KW-1185">Reference proteome</keyword>
<feature type="region of interest" description="Disordered" evidence="6">
    <location>
        <begin position="214"/>
        <end position="295"/>
    </location>
</feature>